<dbReference type="PROSITE" id="PS51257">
    <property type="entry name" value="PROKAR_LIPOPROTEIN"/>
    <property type="match status" value="1"/>
</dbReference>
<comment type="caution">
    <text evidence="2">The sequence shown here is derived from an EMBL/GenBank/DDBJ whole genome shotgun (WGS) entry which is preliminary data.</text>
</comment>
<keyword evidence="3" id="KW-1185">Reference proteome</keyword>
<feature type="chain" id="PRO_5046553773" description="YtxH domain-containing protein" evidence="1">
    <location>
        <begin position="23"/>
        <end position="75"/>
    </location>
</feature>
<accession>A0ABV1RJY4</accession>
<evidence type="ECO:0000313" key="3">
    <source>
        <dbReference type="Proteomes" id="UP001467690"/>
    </source>
</evidence>
<dbReference type="RefSeq" id="WP_143872232.1">
    <property type="nucleotide sequence ID" value="NZ_CP041660.1"/>
</dbReference>
<evidence type="ECO:0000313" key="2">
    <source>
        <dbReference type="EMBL" id="MER2493046.1"/>
    </source>
</evidence>
<organism evidence="2 3">
    <name type="scientific">Catenovulum sediminis</name>
    <dbReference type="NCBI Taxonomy" id="1740262"/>
    <lineage>
        <taxon>Bacteria</taxon>
        <taxon>Pseudomonadati</taxon>
        <taxon>Pseudomonadota</taxon>
        <taxon>Gammaproteobacteria</taxon>
        <taxon>Alteromonadales</taxon>
        <taxon>Alteromonadaceae</taxon>
        <taxon>Catenovulum</taxon>
    </lineage>
</organism>
<proteinExistence type="predicted"/>
<sequence>MKTLLKTSAVVFSLLAALSLTGCDDGGAENMGEEIDRAVDNTGEKIEDAATDAGNAIEDACEDVKEGVDAKDKDC</sequence>
<keyword evidence="1" id="KW-0732">Signal</keyword>
<dbReference type="Gene3D" id="1.20.120.20">
    <property type="entry name" value="Apolipoprotein"/>
    <property type="match status" value="1"/>
</dbReference>
<dbReference type="EMBL" id="JBELOE010000239">
    <property type="protein sequence ID" value="MER2493046.1"/>
    <property type="molecule type" value="Genomic_DNA"/>
</dbReference>
<evidence type="ECO:0008006" key="4">
    <source>
        <dbReference type="Google" id="ProtNLM"/>
    </source>
</evidence>
<protein>
    <recommendedName>
        <fullName evidence="4">YtxH domain-containing protein</fullName>
    </recommendedName>
</protein>
<dbReference type="Proteomes" id="UP001467690">
    <property type="component" value="Unassembled WGS sequence"/>
</dbReference>
<name>A0ABV1RJY4_9ALTE</name>
<gene>
    <name evidence="2" type="ORF">ABS311_14270</name>
</gene>
<reference evidence="2 3" key="1">
    <citation type="submission" date="2024-06" db="EMBL/GenBank/DDBJ databases">
        <authorList>
            <person name="Chen R.Y."/>
        </authorList>
    </citation>
    <scope>NUCLEOTIDE SEQUENCE [LARGE SCALE GENOMIC DNA]</scope>
    <source>
        <strain evidence="2 3">D2</strain>
    </source>
</reference>
<feature type="signal peptide" evidence="1">
    <location>
        <begin position="1"/>
        <end position="22"/>
    </location>
</feature>
<evidence type="ECO:0000256" key="1">
    <source>
        <dbReference type="SAM" id="SignalP"/>
    </source>
</evidence>